<evidence type="ECO:0000256" key="2">
    <source>
        <dbReference type="ARBA" id="ARBA00023157"/>
    </source>
</evidence>
<dbReference type="AlphaFoldDB" id="A0A669QHZ1"/>
<feature type="region of interest" description="Disordered" evidence="4">
    <location>
        <begin position="452"/>
        <end position="478"/>
    </location>
</feature>
<dbReference type="PANTHER" id="PTHR16423:SF6">
    <property type="entry name" value="TRIGGERING RECEPTOR EXPRESSED ON MYELOID CELLS 2-RELATED"/>
    <property type="match status" value="1"/>
</dbReference>
<keyword evidence="8" id="KW-1185">Reference proteome</keyword>
<keyword evidence="1" id="KW-0732">Signal</keyword>
<keyword evidence="5" id="KW-0472">Membrane</keyword>
<dbReference type="SUPFAM" id="SSF48726">
    <property type="entry name" value="Immunoglobulin"/>
    <property type="match status" value="2"/>
</dbReference>
<dbReference type="InterPro" id="IPR036179">
    <property type="entry name" value="Ig-like_dom_sf"/>
</dbReference>
<evidence type="ECO:0000256" key="3">
    <source>
        <dbReference type="ARBA" id="ARBA00023319"/>
    </source>
</evidence>
<proteinExistence type="predicted"/>
<keyword evidence="5" id="KW-0812">Transmembrane</keyword>
<evidence type="ECO:0000256" key="1">
    <source>
        <dbReference type="ARBA" id="ARBA00022729"/>
    </source>
</evidence>
<evidence type="ECO:0000313" key="8">
    <source>
        <dbReference type="Proteomes" id="UP000472261"/>
    </source>
</evidence>
<name>A0A669QHZ1_PHACC</name>
<reference evidence="7" key="1">
    <citation type="submission" date="2025-08" db="UniProtKB">
        <authorList>
            <consortium name="Ensembl"/>
        </authorList>
    </citation>
    <scope>IDENTIFICATION</scope>
</reference>
<dbReference type="SMART" id="SM00409">
    <property type="entry name" value="IG"/>
    <property type="match status" value="2"/>
</dbReference>
<dbReference type="OMA" id="LHCSYSV"/>
<feature type="transmembrane region" description="Helical" evidence="5">
    <location>
        <begin position="335"/>
        <end position="357"/>
    </location>
</feature>
<dbReference type="Proteomes" id="UP000472261">
    <property type="component" value="Unplaced"/>
</dbReference>
<dbReference type="Pfam" id="PF07686">
    <property type="entry name" value="V-set"/>
    <property type="match status" value="2"/>
</dbReference>
<keyword evidence="3" id="KW-0393">Immunoglobulin domain</keyword>
<evidence type="ECO:0000256" key="5">
    <source>
        <dbReference type="SAM" id="Phobius"/>
    </source>
</evidence>
<keyword evidence="5" id="KW-1133">Transmembrane helix</keyword>
<accession>A0A669QHZ1</accession>
<dbReference type="GO" id="GO:0038023">
    <property type="term" value="F:signaling receptor activity"/>
    <property type="evidence" value="ECO:0007669"/>
    <property type="project" value="TreeGrafter"/>
</dbReference>
<evidence type="ECO:0000313" key="7">
    <source>
        <dbReference type="Ensembl" id="ENSPCLP00000020487.1"/>
    </source>
</evidence>
<dbReference type="Ensembl" id="ENSPCLT00000028364.1">
    <property type="protein sequence ID" value="ENSPCLP00000020487.1"/>
    <property type="gene ID" value="ENSPCLG00000017944.1"/>
</dbReference>
<evidence type="ECO:0000256" key="4">
    <source>
        <dbReference type="SAM" id="MobiDB-lite"/>
    </source>
</evidence>
<dbReference type="InterPro" id="IPR003599">
    <property type="entry name" value="Ig_sub"/>
</dbReference>
<feature type="domain" description="Immunoglobulin" evidence="6">
    <location>
        <begin position="69"/>
        <end position="176"/>
    </location>
</feature>
<dbReference type="Gene3D" id="2.60.40.10">
    <property type="entry name" value="Immunoglobulins"/>
    <property type="match status" value="2"/>
</dbReference>
<dbReference type="InterPro" id="IPR013106">
    <property type="entry name" value="Ig_V-set"/>
</dbReference>
<gene>
    <name evidence="7" type="primary">LOC116236930</name>
</gene>
<reference evidence="7" key="2">
    <citation type="submission" date="2025-09" db="UniProtKB">
        <authorList>
            <consortium name="Ensembl"/>
        </authorList>
    </citation>
    <scope>IDENTIFICATION</scope>
</reference>
<sequence>MNNNGKRVVAPRLGMDVSVFKPAETDNSSHSPKGISSMMQEKVAQEAVTTSGINFLLPFKGSHMAGEDTQVFLQVQGESFRANCSYDTHKHSHEKKFWCKEQSEKYCSVLSLSFPSEERIGPNRALYHPAELRDSGGGWFSVIMTALRKEDSGTYQCGVWVEMKQVLLQRIQMVVSPKEPVTVFAKKGKSLFLHCSYSMTINIGELQRFIWCKMVSQITCQPIIRGNADQSIVKAERTEMMNDFSWKMIRMWLKKLQLNDSGEYHLESHLQGRNKLLRRIVLKVLASAESSKTERTEWKQSDLSDLTEKHRRGGEKWNIDASPTDNSRKDQRTPYAVMVLISLLATAALIATVRLITSCMEKKRAGKEVDFDRHSAFRKGVLQKGRKKANRMPDGDHSESTIYAAIRHQPQPKPEDVMYVNIQPSPKVFFLQEPPGTSDPPGPVEYATLIFKDTTPQSEIEERKTGPLKESSTKPSAY</sequence>
<dbReference type="CDD" id="cd05716">
    <property type="entry name" value="IgV_pIgR_like"/>
    <property type="match status" value="1"/>
</dbReference>
<organism evidence="7 8">
    <name type="scientific">Phasianus colchicus</name>
    <name type="common">Common pheasant</name>
    <dbReference type="NCBI Taxonomy" id="9054"/>
    <lineage>
        <taxon>Eukaryota</taxon>
        <taxon>Metazoa</taxon>
        <taxon>Chordata</taxon>
        <taxon>Craniata</taxon>
        <taxon>Vertebrata</taxon>
        <taxon>Euteleostomi</taxon>
        <taxon>Archelosauria</taxon>
        <taxon>Archosauria</taxon>
        <taxon>Dinosauria</taxon>
        <taxon>Saurischia</taxon>
        <taxon>Theropoda</taxon>
        <taxon>Coelurosauria</taxon>
        <taxon>Aves</taxon>
        <taxon>Neognathae</taxon>
        <taxon>Galloanserae</taxon>
        <taxon>Galliformes</taxon>
        <taxon>Phasianidae</taxon>
        <taxon>Phasianinae</taxon>
        <taxon>Phasianus</taxon>
    </lineage>
</organism>
<dbReference type="InterPro" id="IPR013783">
    <property type="entry name" value="Ig-like_fold"/>
</dbReference>
<keyword evidence="2" id="KW-1015">Disulfide bond</keyword>
<evidence type="ECO:0000259" key="6">
    <source>
        <dbReference type="SMART" id="SM00409"/>
    </source>
</evidence>
<dbReference type="PANTHER" id="PTHR16423">
    <property type="entry name" value="TREM-LIKE TRANSCRIPT PROTEIN"/>
    <property type="match status" value="1"/>
</dbReference>
<protein>
    <recommendedName>
        <fullName evidence="6">Immunoglobulin domain-containing protein</fullName>
    </recommendedName>
</protein>
<dbReference type="InterPro" id="IPR052314">
    <property type="entry name" value="Immune_rcpt_domain"/>
</dbReference>
<feature type="domain" description="Immunoglobulin" evidence="6">
    <location>
        <begin position="180"/>
        <end position="285"/>
    </location>
</feature>
<dbReference type="GO" id="GO:0009986">
    <property type="term" value="C:cell surface"/>
    <property type="evidence" value="ECO:0007669"/>
    <property type="project" value="TreeGrafter"/>
</dbReference>